<dbReference type="InterPro" id="IPR056884">
    <property type="entry name" value="NPHP3-like_N"/>
</dbReference>
<dbReference type="GO" id="GO:0003824">
    <property type="term" value="F:catalytic activity"/>
    <property type="evidence" value="ECO:0007669"/>
    <property type="project" value="InterPro"/>
</dbReference>
<dbReference type="PANTHER" id="PTHR24173:SF74">
    <property type="entry name" value="ANKYRIN REPEAT DOMAIN-CONTAINING PROTEIN 16"/>
    <property type="match status" value="1"/>
</dbReference>
<reference evidence="4 5" key="1">
    <citation type="journal article" date="2021" name="BMC Genomics">
        <title>Telomere-to-telomere genome assembly of asparaginase-producing Trichoderma simmonsii.</title>
        <authorList>
            <person name="Chung D."/>
            <person name="Kwon Y.M."/>
            <person name="Yang Y."/>
        </authorList>
    </citation>
    <scope>NUCLEOTIDE SEQUENCE [LARGE SCALE GENOMIC DNA]</scope>
    <source>
        <strain evidence="4 5">GH-Sj1</strain>
    </source>
</reference>
<dbReference type="SUPFAM" id="SSF48403">
    <property type="entry name" value="Ankyrin repeat"/>
    <property type="match status" value="1"/>
</dbReference>
<dbReference type="PANTHER" id="PTHR24173">
    <property type="entry name" value="ANKYRIN REPEAT CONTAINING"/>
    <property type="match status" value="1"/>
</dbReference>
<feature type="domain" description="Nephrocystin 3-like N-terminal" evidence="3">
    <location>
        <begin position="407"/>
        <end position="570"/>
    </location>
</feature>
<dbReference type="InterPro" id="IPR002110">
    <property type="entry name" value="Ankyrin_rpt"/>
</dbReference>
<sequence length="1286" mass="141581">MAPLQLSDPRQYTVGIITALDKELAAAMAVLDEKHRKPQKFKKHPKDTNTYTWGKIGEHNVVIASLAAGSYGTVSAATTASSMISSLPHIRFGLMVGIGAGVPRLADNIDIRLGDVVVSQPTGTSPGVVQYDLGKLRRDGKFERVGHLSAPPDVLLKGLQALKAEHLIEDSQIPTILEDMVQRYPKMKEPGENGASGFIHQGIENDRLFMASAIHMDIPIADDTASDQDNACAHCDPTKEVKRKDRLSSQPAIHYGVIASGNLVVKDGVSRDEILQQLEERCICFEMEAAGLMNNFPCLVIRGICDYADAHKNDRWQNYAAATAAAFAKELLNIIDGDDVESTPPIEEVIQNIRQEVAQMAESSRQTHTVVKTLETSGRLQELRRWLSSPNSSENYNKSIKQRHGDSGQWFLQSEEYSSWKSRRNSFLWLLGIPGCGKTVLSSIIVKDLADNNVKNVLYFFFDFTNTDKQLFGKALSSLVLQLYCKNEDTRKPLDSLYDSSGRGTTQPSADGLFATLQSMLQQAGETHIILDALDECQARKEYPTGGLLASIEALATSQQNNVHLLVTARPEQDIKSSIQPWARNQDIIPLESEQVAGDIVAYVKARVQSDKSPLKRWKGRPEVQDEIETKLSKEANGMFRWVTCQLDALENCLDYPTLQKALNSLPMTLDETYARILTNLPHEHEHHTRRLLQFLTFSERPLTIKEAVDAIAVDTDNKPRFDPKNRMPVPEEIVSYCSSLVVLTVRALKEREFHQLMGYYPVFAYGETEETIQELQLAHLSVKDYLLSERVPQGFAKDFNEATARASIAQVCLAYLLELEEILRVEEFRQSYWLAQYSAQYWMDHAVVVESGSKQVCALIAEFLSCGVAWTNCYRLYDPDRAWDPFIIHDTPSASALYYASLGGSCFSVRLLLDMGADVNSRQGRYDSALNAAVHQGHVKVIQILLDKNADINIASGEYLDALQAASGGGYDKIVQMLLNNGAGLHAQGGSFGTALVAASYHGHDKIVQLLLKNNADINAQGGNYPNALYAASCRGHDKIVQILFDNNANVNAHNASRHTALHVASMQGYDKVVRILLKNGADINAQDGIYGSVLQAAADGGHDNTVQILLDEGADVNAPGGRDYSTALYSASSRGYDKIVQMLLNKGANVNDNGGFYGTALYAAADKGHDKIVQMLLNKGANVNAKCGFWGTALYAAADGGYDKIVQMLLDKGADVNVRGGFAASALGVASSRGHHKIAQMLLDRGANVDPRDIDFVSKDHPKLAQMLRDKMASTEPQRKKVKF</sequence>
<dbReference type="EMBL" id="CP075868">
    <property type="protein sequence ID" value="QYT02865.1"/>
    <property type="molecule type" value="Genomic_DNA"/>
</dbReference>
<dbReference type="InterPro" id="IPR027417">
    <property type="entry name" value="P-loop_NTPase"/>
</dbReference>
<dbReference type="Pfam" id="PF12796">
    <property type="entry name" value="Ank_2"/>
    <property type="match status" value="4"/>
</dbReference>
<evidence type="ECO:0000313" key="5">
    <source>
        <dbReference type="Proteomes" id="UP000826661"/>
    </source>
</evidence>
<dbReference type="SUPFAM" id="SSF53167">
    <property type="entry name" value="Purine and uridine phosphorylases"/>
    <property type="match status" value="1"/>
</dbReference>
<keyword evidence="5" id="KW-1185">Reference proteome</keyword>
<evidence type="ECO:0000313" key="4">
    <source>
        <dbReference type="EMBL" id="QYT02865.1"/>
    </source>
</evidence>
<dbReference type="InterPro" id="IPR036770">
    <property type="entry name" value="Ankyrin_rpt-contain_sf"/>
</dbReference>
<protein>
    <recommendedName>
        <fullName evidence="3">Nephrocystin 3-like N-terminal domain-containing protein</fullName>
    </recommendedName>
</protein>
<evidence type="ECO:0000256" key="2">
    <source>
        <dbReference type="ARBA" id="ARBA00023043"/>
    </source>
</evidence>
<keyword evidence="2" id="KW-0040">ANK repeat</keyword>
<dbReference type="Proteomes" id="UP000826661">
    <property type="component" value="Chromosome V"/>
</dbReference>
<name>A0A8G0LL49_9HYPO</name>
<dbReference type="SMART" id="SM00248">
    <property type="entry name" value="ANK"/>
    <property type="match status" value="11"/>
</dbReference>
<dbReference type="PRINTS" id="PR01415">
    <property type="entry name" value="ANKYRIN"/>
</dbReference>
<dbReference type="Gene3D" id="3.40.50.300">
    <property type="entry name" value="P-loop containing nucleotide triphosphate hydrolases"/>
    <property type="match status" value="1"/>
</dbReference>
<accession>A0A8G0LL49</accession>
<organism evidence="4 5">
    <name type="scientific">Trichoderma simmonsii</name>
    <dbReference type="NCBI Taxonomy" id="1491479"/>
    <lineage>
        <taxon>Eukaryota</taxon>
        <taxon>Fungi</taxon>
        <taxon>Dikarya</taxon>
        <taxon>Ascomycota</taxon>
        <taxon>Pezizomycotina</taxon>
        <taxon>Sordariomycetes</taxon>
        <taxon>Hypocreomycetidae</taxon>
        <taxon>Hypocreales</taxon>
        <taxon>Hypocreaceae</taxon>
        <taxon>Trichoderma</taxon>
    </lineage>
</organism>
<dbReference type="Gene3D" id="3.40.50.1580">
    <property type="entry name" value="Nucleoside phosphorylase domain"/>
    <property type="match status" value="1"/>
</dbReference>
<proteinExistence type="predicted"/>
<dbReference type="SUPFAM" id="SSF52540">
    <property type="entry name" value="P-loop containing nucleoside triphosphate hydrolases"/>
    <property type="match status" value="1"/>
</dbReference>
<dbReference type="Gene3D" id="1.25.40.20">
    <property type="entry name" value="Ankyrin repeat-containing domain"/>
    <property type="match status" value="4"/>
</dbReference>
<dbReference type="GO" id="GO:0009116">
    <property type="term" value="P:nucleoside metabolic process"/>
    <property type="evidence" value="ECO:0007669"/>
    <property type="project" value="InterPro"/>
</dbReference>
<dbReference type="Pfam" id="PF24883">
    <property type="entry name" value="NPHP3_N"/>
    <property type="match status" value="1"/>
</dbReference>
<gene>
    <name evidence="4" type="ORF">H0G86_009848</name>
</gene>
<evidence type="ECO:0000259" key="3">
    <source>
        <dbReference type="Pfam" id="PF24883"/>
    </source>
</evidence>
<evidence type="ECO:0000256" key="1">
    <source>
        <dbReference type="ARBA" id="ARBA00022737"/>
    </source>
</evidence>
<keyword evidence="1" id="KW-0677">Repeat</keyword>
<dbReference type="InterPro" id="IPR035994">
    <property type="entry name" value="Nucleoside_phosphorylase_sf"/>
</dbReference>